<organism evidence="1 2">
    <name type="scientific">Leucogyrophana mollusca</name>
    <dbReference type="NCBI Taxonomy" id="85980"/>
    <lineage>
        <taxon>Eukaryota</taxon>
        <taxon>Fungi</taxon>
        <taxon>Dikarya</taxon>
        <taxon>Basidiomycota</taxon>
        <taxon>Agaricomycotina</taxon>
        <taxon>Agaricomycetes</taxon>
        <taxon>Agaricomycetidae</taxon>
        <taxon>Boletales</taxon>
        <taxon>Boletales incertae sedis</taxon>
        <taxon>Leucogyrophana</taxon>
    </lineage>
</organism>
<dbReference type="Proteomes" id="UP000790709">
    <property type="component" value="Unassembled WGS sequence"/>
</dbReference>
<evidence type="ECO:0000313" key="2">
    <source>
        <dbReference type="Proteomes" id="UP000790709"/>
    </source>
</evidence>
<sequence length="711" mass="77818">MFLEFLGVQVLDVPQLLYALINQTAPPVSGTPPTSGTTEPGTGGQQTETLPPVGTVGAEIQPIRQITRLFALIIGINEYKKPGVNLLGAVPDANVVKDYLEKDLRVPSSQIRNLRNSEATRARIIEEISAFTDDKDKNEDQHIQNGDSIFIFYAGHGAESPSPPGWQARGPNVQHVAPYDYGCEDESAGGTVPGIPDRTLGALLTRLAGAKGDNITVIFDCCHSGSGTRTGHEAPTRLVRDIRIKETPPDDLDQDIWEAVELNEAKNGRAMPRAAGFAQSGLREESGRGVFTTALIDTLKFGVNQVTYAELLQRLPPLPVQNPQCEGVNQNRILFNAKVAGQRAVLYKIRKVGDHYEMDAGEAHGISVSAHFALYKDRDSFLNDSPSLGTVVARKLAPFSTTLDAFPTESILELEGEGVAVQTKAGDEEDLRVHVAMKVDNVIVFEALSKEMQRTDPARREIRLVEYGAADLDIANESGRIVFNVSHLETRALGLTRLWKSVEPTVRAVTPVISAAAHYFWHLRRTSVNKSVKECVGVRFSELAMSNVDGNGSISGGFLRPNGDNLITDNVIDLTFKADAKYGMELTNSSNKALYVSIFYFDSSTLEITPWYQPPTAKGVVDPSILGKGKLPIGYGDSGTPPQELRFRDPGQTFDLGFLKIYISTVAVNLSHIPQETPFGINRRRFKSSPIGVPPIWHTILIPVRLRRTFE</sequence>
<comment type="caution">
    <text evidence="1">The sequence shown here is derived from an EMBL/GenBank/DDBJ whole genome shotgun (WGS) entry which is preliminary data.</text>
</comment>
<gene>
    <name evidence="1" type="ORF">BV22DRAFT_1049294</name>
</gene>
<name>A0ACB8B879_9AGAM</name>
<dbReference type="EMBL" id="MU266507">
    <property type="protein sequence ID" value="KAH7921880.1"/>
    <property type="molecule type" value="Genomic_DNA"/>
</dbReference>
<evidence type="ECO:0000313" key="1">
    <source>
        <dbReference type="EMBL" id="KAH7921880.1"/>
    </source>
</evidence>
<proteinExistence type="predicted"/>
<keyword evidence="2" id="KW-1185">Reference proteome</keyword>
<protein>
    <submittedName>
        <fullName evidence="1">Uncharacterized protein</fullName>
    </submittedName>
</protein>
<accession>A0ACB8B879</accession>
<reference evidence="1" key="1">
    <citation type="journal article" date="2021" name="New Phytol.">
        <title>Evolutionary innovations through gain and loss of genes in the ectomycorrhizal Boletales.</title>
        <authorList>
            <person name="Wu G."/>
            <person name="Miyauchi S."/>
            <person name="Morin E."/>
            <person name="Kuo A."/>
            <person name="Drula E."/>
            <person name="Varga T."/>
            <person name="Kohler A."/>
            <person name="Feng B."/>
            <person name="Cao Y."/>
            <person name="Lipzen A."/>
            <person name="Daum C."/>
            <person name="Hundley H."/>
            <person name="Pangilinan J."/>
            <person name="Johnson J."/>
            <person name="Barry K."/>
            <person name="LaButti K."/>
            <person name="Ng V."/>
            <person name="Ahrendt S."/>
            <person name="Min B."/>
            <person name="Choi I.G."/>
            <person name="Park H."/>
            <person name="Plett J.M."/>
            <person name="Magnuson J."/>
            <person name="Spatafora J.W."/>
            <person name="Nagy L.G."/>
            <person name="Henrissat B."/>
            <person name="Grigoriev I.V."/>
            <person name="Yang Z.L."/>
            <person name="Xu J."/>
            <person name="Martin F.M."/>
        </authorList>
    </citation>
    <scope>NUCLEOTIDE SEQUENCE</scope>
    <source>
        <strain evidence="1">KUC20120723A-06</strain>
    </source>
</reference>